<evidence type="ECO:0000256" key="3">
    <source>
        <dbReference type="RuleBase" id="RU362132"/>
    </source>
</evidence>
<dbReference type="RefSeq" id="WP_124897048.1">
    <property type="nucleotide sequence ID" value="NZ_CP034145.1"/>
</dbReference>
<dbReference type="GeneID" id="38471233"/>
<reference evidence="7 10" key="2">
    <citation type="submission" date="2018-07" db="EMBL/GenBank/DDBJ databases">
        <title>Genome sequences of Haloplanus aerogenes JCM 16430T.</title>
        <authorList>
            <person name="Kim Y.B."/>
            <person name="Roh S.W."/>
        </authorList>
    </citation>
    <scope>NUCLEOTIDE SEQUENCE [LARGE SCALE GENOMIC DNA]</scope>
    <source>
        <strain evidence="7 10">JCM 16430</strain>
    </source>
</reference>
<dbReference type="GO" id="GO:0009099">
    <property type="term" value="P:L-valine biosynthetic process"/>
    <property type="evidence" value="ECO:0007669"/>
    <property type="project" value="TreeGrafter"/>
</dbReference>
<dbReference type="SUPFAM" id="SSF52518">
    <property type="entry name" value="Thiamin diphosphate-binding fold (THDP-binding)"/>
    <property type="match status" value="2"/>
</dbReference>
<dbReference type="GO" id="GO:0050660">
    <property type="term" value="F:flavin adenine dinucleotide binding"/>
    <property type="evidence" value="ECO:0007669"/>
    <property type="project" value="TreeGrafter"/>
</dbReference>
<dbReference type="InterPro" id="IPR045229">
    <property type="entry name" value="TPP_enz"/>
</dbReference>
<sequence>MTSSPPPRERRPVDVSDQAYGSDYIADFLKGYGFEFVAFNPGSSFRGIEESLVNYNDETPAIIETPHEGLSVAIAHGHAKATGDPAVCILHNVVGTLHGTMGIFNAYCDRVPVVALAGTGPVQKSKRRPFFDWIHTAQIQGNLVRGYTKWDDQPAAVDGIDDALLNAINIANTKTKGPTYVAFDHAIQEAELDEPIPLPDFEKFEAPTRLAPDPAAVERAADLLVEAEFPVVLADAVGDSHEAVDALVDLAESLGAPVFHSHRVGTPHRYNFPNTHPLDMAGTELYREADAVLALDVWSPNFTLTDTDPATHAKTEAVEGEFDLIDVGTHNTRPSGLVSDQFALRETTLSMAADTSLAVPQLRDAVQSRLETDDAARRRANARLDELAGVHDEQRAAWQAEAEDAWDETPISLPRVTGEIWDVIEDGEWVLTNGTFRGWAYKLWDIDEFDQYVGSYSGGGGIGQGIGQAIGAALAYRETDRVPINLQPDGDLMFYPGGLWTIGHYGLPIFTVVHNNGALYNSTNHRMTLAKHRGRDASLEKALVGTGLYEPTPDYATMAESMGVTGYGPVEDPDDLAPTLREAWETVKGGDPVLVDVVCQPR</sequence>
<proteinExistence type="inferred from homology"/>
<dbReference type="KEGG" id="haer:DU502_08065"/>
<reference evidence="8 9" key="1">
    <citation type="journal article" date="2015" name="Stand. Genomic Sci.">
        <title>Genomic Encyclopedia of Bacterial and Archaeal Type Strains, Phase III: the genomes of soil and plant-associated and newly described type strains.</title>
        <authorList>
            <person name="Whitman W.B."/>
            <person name="Woyke T."/>
            <person name="Klenk H.P."/>
            <person name="Zhou Y."/>
            <person name="Lilburn T.G."/>
            <person name="Beck B.J."/>
            <person name="De Vos P."/>
            <person name="Vandamme P."/>
            <person name="Eisen J.A."/>
            <person name="Garrity G."/>
            <person name="Hugenholtz P."/>
            <person name="Kyrpides N.C."/>
        </authorList>
    </citation>
    <scope>NUCLEOTIDE SEQUENCE [LARGE SCALE GENOMIC DNA]</scope>
    <source>
        <strain evidence="8 9">CGMCC 1.10124</strain>
    </source>
</reference>
<dbReference type="Pfam" id="PF02775">
    <property type="entry name" value="TPP_enzyme_C"/>
    <property type="match status" value="1"/>
</dbReference>
<dbReference type="Gene3D" id="3.40.50.1220">
    <property type="entry name" value="TPP-binding domain"/>
    <property type="match status" value="1"/>
</dbReference>
<organism evidence="8 9">
    <name type="scientific">Haloplanus aerogenes</name>
    <dbReference type="NCBI Taxonomy" id="660522"/>
    <lineage>
        <taxon>Archaea</taxon>
        <taxon>Methanobacteriati</taxon>
        <taxon>Methanobacteriota</taxon>
        <taxon>Stenosarchaea group</taxon>
        <taxon>Halobacteria</taxon>
        <taxon>Halobacteriales</taxon>
        <taxon>Haloferacaceae</taxon>
        <taxon>Haloplanus</taxon>
    </lineage>
</organism>
<accession>A0A3M0DSE7</accession>
<dbReference type="AlphaFoldDB" id="A0A3M0DSE7"/>
<dbReference type="GO" id="GO:0009097">
    <property type="term" value="P:isoleucine biosynthetic process"/>
    <property type="evidence" value="ECO:0007669"/>
    <property type="project" value="TreeGrafter"/>
</dbReference>
<dbReference type="SUPFAM" id="SSF52467">
    <property type="entry name" value="DHS-like NAD/FAD-binding domain"/>
    <property type="match status" value="1"/>
</dbReference>
<dbReference type="EMBL" id="CP034145">
    <property type="protein sequence ID" value="AZH25337.1"/>
    <property type="molecule type" value="Genomic_DNA"/>
</dbReference>
<evidence type="ECO:0000313" key="9">
    <source>
        <dbReference type="Proteomes" id="UP000277326"/>
    </source>
</evidence>
<comment type="similarity">
    <text evidence="1 3">Belongs to the TPP enzyme family.</text>
</comment>
<evidence type="ECO:0000313" key="10">
    <source>
        <dbReference type="Proteomes" id="UP000282007"/>
    </source>
</evidence>
<keyword evidence="2 3" id="KW-0786">Thiamine pyrophosphate</keyword>
<dbReference type="OrthoDB" id="6837at2157"/>
<dbReference type="Gene3D" id="3.40.50.970">
    <property type="match status" value="2"/>
</dbReference>
<dbReference type="GO" id="GO:0044272">
    <property type="term" value="P:sulfur compound biosynthetic process"/>
    <property type="evidence" value="ECO:0007669"/>
    <property type="project" value="UniProtKB-ARBA"/>
</dbReference>
<evidence type="ECO:0000259" key="6">
    <source>
        <dbReference type="Pfam" id="PF02776"/>
    </source>
</evidence>
<evidence type="ECO:0000259" key="5">
    <source>
        <dbReference type="Pfam" id="PF02775"/>
    </source>
</evidence>
<dbReference type="InterPro" id="IPR011766">
    <property type="entry name" value="TPP_enzyme_TPP-bd"/>
</dbReference>
<name>A0A3M0DSE7_9EURY</name>
<evidence type="ECO:0000256" key="2">
    <source>
        <dbReference type="ARBA" id="ARBA00023052"/>
    </source>
</evidence>
<dbReference type="EMBL" id="REFS01000001">
    <property type="protein sequence ID" value="RMB25034.1"/>
    <property type="molecule type" value="Genomic_DNA"/>
</dbReference>
<feature type="domain" description="Thiamine pyrophosphate enzyme N-terminal TPP-binding" evidence="6">
    <location>
        <begin position="21"/>
        <end position="130"/>
    </location>
</feature>
<gene>
    <name evidence="8" type="ORF">ATH50_0117</name>
    <name evidence="7" type="ORF">DU502_08065</name>
</gene>
<dbReference type="GO" id="GO:0000287">
    <property type="term" value="F:magnesium ion binding"/>
    <property type="evidence" value="ECO:0007669"/>
    <property type="project" value="InterPro"/>
</dbReference>
<dbReference type="Proteomes" id="UP000277326">
    <property type="component" value="Unassembled WGS sequence"/>
</dbReference>
<dbReference type="InterPro" id="IPR012000">
    <property type="entry name" value="Thiamin_PyroP_enz_cen_dom"/>
</dbReference>
<evidence type="ECO:0000259" key="4">
    <source>
        <dbReference type="Pfam" id="PF00205"/>
    </source>
</evidence>
<feature type="domain" description="Thiamine pyrophosphate enzyme central" evidence="4">
    <location>
        <begin position="217"/>
        <end position="305"/>
    </location>
</feature>
<dbReference type="PANTHER" id="PTHR18968">
    <property type="entry name" value="THIAMINE PYROPHOSPHATE ENZYMES"/>
    <property type="match status" value="1"/>
</dbReference>
<dbReference type="GO" id="GO:0030976">
    <property type="term" value="F:thiamine pyrophosphate binding"/>
    <property type="evidence" value="ECO:0007669"/>
    <property type="project" value="InterPro"/>
</dbReference>
<dbReference type="PANTHER" id="PTHR18968:SF13">
    <property type="entry name" value="ACETOLACTATE SYNTHASE CATALYTIC SUBUNIT, MITOCHONDRIAL"/>
    <property type="match status" value="1"/>
</dbReference>
<dbReference type="InterPro" id="IPR029061">
    <property type="entry name" value="THDP-binding"/>
</dbReference>
<dbReference type="GO" id="GO:0005948">
    <property type="term" value="C:acetolactate synthase complex"/>
    <property type="evidence" value="ECO:0007669"/>
    <property type="project" value="TreeGrafter"/>
</dbReference>
<evidence type="ECO:0000313" key="8">
    <source>
        <dbReference type="EMBL" id="RMB25034.1"/>
    </source>
</evidence>
<dbReference type="CDD" id="cd07035">
    <property type="entry name" value="TPP_PYR_POX_like"/>
    <property type="match status" value="1"/>
</dbReference>
<dbReference type="Pfam" id="PF02776">
    <property type="entry name" value="TPP_enzyme_N"/>
    <property type="match status" value="1"/>
</dbReference>
<evidence type="ECO:0000256" key="1">
    <source>
        <dbReference type="ARBA" id="ARBA00007812"/>
    </source>
</evidence>
<dbReference type="Pfam" id="PF00205">
    <property type="entry name" value="TPP_enzyme_M"/>
    <property type="match status" value="1"/>
</dbReference>
<protein>
    <submittedName>
        <fullName evidence="8">Acetolactate synthase-1/2/3 large subunit</fullName>
    </submittedName>
    <submittedName>
        <fullName evidence="7">Thiamine pyrophosphate-binding protein</fullName>
    </submittedName>
</protein>
<keyword evidence="10" id="KW-1185">Reference proteome</keyword>
<reference evidence="8" key="3">
    <citation type="submission" date="2018-10" db="EMBL/GenBank/DDBJ databases">
        <authorList>
            <person name="Whitman W."/>
            <person name="Huntemann M."/>
            <person name="Clum A."/>
            <person name="Pillay M."/>
            <person name="Palaniappan K."/>
            <person name="Varghese N."/>
            <person name="Mikhailova N."/>
            <person name="Stamatis D."/>
            <person name="Reddy T."/>
            <person name="Daum C."/>
            <person name="Shapiro N."/>
            <person name="Ivanova N."/>
            <person name="Kyrpides N."/>
            <person name="Woyke T."/>
        </authorList>
    </citation>
    <scope>NUCLEOTIDE SEQUENCE</scope>
    <source>
        <strain evidence="8">CGMCC 1.10124</strain>
    </source>
</reference>
<dbReference type="InterPro" id="IPR029035">
    <property type="entry name" value="DHS-like_NAD/FAD-binding_dom"/>
</dbReference>
<evidence type="ECO:0000313" key="7">
    <source>
        <dbReference type="EMBL" id="AZH25337.1"/>
    </source>
</evidence>
<dbReference type="InterPro" id="IPR012001">
    <property type="entry name" value="Thiamin_PyroP_enz_TPP-bd_dom"/>
</dbReference>
<dbReference type="GO" id="GO:0003984">
    <property type="term" value="F:acetolactate synthase activity"/>
    <property type="evidence" value="ECO:0007669"/>
    <property type="project" value="TreeGrafter"/>
</dbReference>
<feature type="domain" description="Thiamine pyrophosphate enzyme TPP-binding" evidence="5">
    <location>
        <begin position="434"/>
        <end position="597"/>
    </location>
</feature>
<dbReference type="Proteomes" id="UP000282007">
    <property type="component" value="Chromosome"/>
</dbReference>